<dbReference type="Proteomes" id="UP000033115">
    <property type="component" value="Chromosome"/>
</dbReference>
<dbReference type="KEGG" id="csq:CSCA_0463"/>
<dbReference type="HOGENOM" id="CLU_091350_1_0_9"/>
<dbReference type="EMBL" id="CP009933">
    <property type="protein sequence ID" value="AKA67588.1"/>
    <property type="molecule type" value="Genomic_DNA"/>
</dbReference>
<dbReference type="Pfam" id="PF08901">
    <property type="entry name" value="DUF1847"/>
    <property type="match status" value="1"/>
</dbReference>
<organism evidence="1 2">
    <name type="scientific">Clostridium scatologenes</name>
    <dbReference type="NCBI Taxonomy" id="1548"/>
    <lineage>
        <taxon>Bacteria</taxon>
        <taxon>Bacillati</taxon>
        <taxon>Bacillota</taxon>
        <taxon>Clostridia</taxon>
        <taxon>Eubacteriales</taxon>
        <taxon>Clostridiaceae</taxon>
        <taxon>Clostridium</taxon>
    </lineage>
</organism>
<keyword evidence="2" id="KW-1185">Reference proteome</keyword>
<sequence>MYTCAMCSEHYCKKGELEKLPVNCPCNEKDEQEKIKKLYSEDENYKLAHNSALVEAEGYCKKTRLEEIMDFANKCSFKKLGVAFCVGLSNEAKALCSILKHNGFEVNSVVCKNGSIPKEFLNIKDTEKVKPGSYEAMCNPIGQAIFLNNAKTDLNIILGLCVGHDSLFIKYSDAPITVFAVKDRVLAHNPIGALYLSDGYYKNKLYK</sequence>
<evidence type="ECO:0008006" key="3">
    <source>
        <dbReference type="Google" id="ProtNLM"/>
    </source>
</evidence>
<protein>
    <recommendedName>
        <fullName evidence="3">Metal-binding protein</fullName>
    </recommendedName>
</protein>
<reference evidence="1 2" key="1">
    <citation type="journal article" date="2015" name="J. Biotechnol.">
        <title>Complete genome sequence of a malodorant-producing acetogen, Clostridium scatologenes ATCC 25775(T).</title>
        <authorList>
            <person name="Zhu Z."/>
            <person name="Guo T."/>
            <person name="Zheng H."/>
            <person name="Song T."/>
            <person name="Ouyang P."/>
            <person name="Xie J."/>
        </authorList>
    </citation>
    <scope>NUCLEOTIDE SEQUENCE [LARGE SCALE GENOMIC DNA]</scope>
    <source>
        <strain evidence="1 2">ATCC 25775</strain>
    </source>
</reference>
<proteinExistence type="predicted"/>
<accession>A0A0E3M4Z9</accession>
<evidence type="ECO:0000313" key="2">
    <source>
        <dbReference type="Proteomes" id="UP000033115"/>
    </source>
</evidence>
<name>A0A0E3M4Z9_CLOSL</name>
<gene>
    <name evidence="1" type="ORF">CSCA_0463</name>
</gene>
<dbReference type="InterPro" id="IPR014997">
    <property type="entry name" value="DUF1847"/>
</dbReference>
<dbReference type="AlphaFoldDB" id="A0A0E3M4Z9"/>
<dbReference type="STRING" id="1548.CSCA_0463"/>
<dbReference type="RefSeq" id="WP_029160660.1">
    <property type="nucleotide sequence ID" value="NZ_CP009933.1"/>
</dbReference>
<evidence type="ECO:0000313" key="1">
    <source>
        <dbReference type="EMBL" id="AKA67588.1"/>
    </source>
</evidence>